<feature type="signal peptide" evidence="2">
    <location>
        <begin position="1"/>
        <end position="42"/>
    </location>
</feature>
<dbReference type="Proteomes" id="UP000035721">
    <property type="component" value="Unassembled WGS sequence"/>
</dbReference>
<gene>
    <name evidence="3" type="ORF">BN12_1510005</name>
</gene>
<accession>A0A077LVP7</accession>
<dbReference type="OrthoDB" id="3820584at2"/>
<sequence>MGELHPSGVPSRHRPSRRARSAAAGLALVAGAAVVATAPAQAASSAPAAKAVCKPTTPTATVKLAKKTAPMGGTIKVTGTGWCHPTNGGSTVAIKIDEGAYSRLDSSVNPNRTVWAIIQANPKNGKLNAVIKLPSGKTSGANGSTPAFPAGKHTFRLLSGSLKAGDTIRTVQSPVFTVKPAK</sequence>
<evidence type="ECO:0000313" key="3">
    <source>
        <dbReference type="EMBL" id="CCH76892.1"/>
    </source>
</evidence>
<keyword evidence="4" id="KW-1185">Reference proteome</keyword>
<proteinExistence type="predicted"/>
<dbReference type="RefSeq" id="WP_157635515.1">
    <property type="nucleotide sequence ID" value="NZ_HF570958.1"/>
</dbReference>
<evidence type="ECO:0000256" key="1">
    <source>
        <dbReference type="SAM" id="MobiDB-lite"/>
    </source>
</evidence>
<comment type="caution">
    <text evidence="3">The sequence shown here is derived from an EMBL/GenBank/DDBJ whole genome shotgun (WGS) entry which is preliminary data.</text>
</comment>
<dbReference type="STRING" id="1194083.BN12_1510005"/>
<dbReference type="EMBL" id="CAJB01000059">
    <property type="protein sequence ID" value="CCH76892.1"/>
    <property type="molecule type" value="Genomic_DNA"/>
</dbReference>
<feature type="chain" id="PRO_5001720682" description="Secreted protein" evidence="2">
    <location>
        <begin position="43"/>
        <end position="182"/>
    </location>
</feature>
<evidence type="ECO:0008006" key="5">
    <source>
        <dbReference type="Google" id="ProtNLM"/>
    </source>
</evidence>
<evidence type="ECO:0000313" key="4">
    <source>
        <dbReference type="Proteomes" id="UP000035721"/>
    </source>
</evidence>
<dbReference type="InterPro" id="IPR006311">
    <property type="entry name" value="TAT_signal"/>
</dbReference>
<feature type="compositionally biased region" description="Basic residues" evidence="1">
    <location>
        <begin position="11"/>
        <end position="20"/>
    </location>
</feature>
<dbReference type="AlphaFoldDB" id="A0A077LVP7"/>
<organism evidence="3 4">
    <name type="scientific">Nostocoides japonicum T1-X7</name>
    <dbReference type="NCBI Taxonomy" id="1194083"/>
    <lineage>
        <taxon>Bacteria</taxon>
        <taxon>Bacillati</taxon>
        <taxon>Actinomycetota</taxon>
        <taxon>Actinomycetes</taxon>
        <taxon>Micrococcales</taxon>
        <taxon>Intrasporangiaceae</taxon>
        <taxon>Nostocoides</taxon>
    </lineage>
</organism>
<reference evidence="3 4" key="1">
    <citation type="journal article" date="2013" name="ISME J.">
        <title>A metabolic model for members of the genus Tetrasphaera involved in enhanced biological phosphorus removal.</title>
        <authorList>
            <person name="Kristiansen R."/>
            <person name="Nguyen H.T.T."/>
            <person name="Saunders A.M."/>
            <person name="Nielsen J.L."/>
            <person name="Wimmer R."/>
            <person name="Le V.Q."/>
            <person name="McIlroy S.J."/>
            <person name="Petrovski S."/>
            <person name="Seviour R.J."/>
            <person name="Calteau A."/>
            <person name="Nielsen K.L."/>
            <person name="Nielsen P.H."/>
        </authorList>
    </citation>
    <scope>NUCLEOTIDE SEQUENCE [LARGE SCALE GENOMIC DNA]</scope>
    <source>
        <strain evidence="3 4">T1-X7</strain>
    </source>
</reference>
<feature type="region of interest" description="Disordered" evidence="1">
    <location>
        <begin position="1"/>
        <end position="20"/>
    </location>
</feature>
<name>A0A077LVP7_9MICO</name>
<evidence type="ECO:0000256" key="2">
    <source>
        <dbReference type="SAM" id="SignalP"/>
    </source>
</evidence>
<keyword evidence="2" id="KW-0732">Signal</keyword>
<protein>
    <recommendedName>
        <fullName evidence="5">Secreted protein</fullName>
    </recommendedName>
</protein>
<dbReference type="PROSITE" id="PS51318">
    <property type="entry name" value="TAT"/>
    <property type="match status" value="1"/>
</dbReference>